<feature type="transmembrane region" description="Helical" evidence="9">
    <location>
        <begin position="226"/>
        <end position="251"/>
    </location>
</feature>
<dbReference type="Gene3D" id="1.25.40.10">
    <property type="entry name" value="Tetratricopeptide repeat domain"/>
    <property type="match status" value="1"/>
</dbReference>
<evidence type="ECO:0000256" key="8">
    <source>
        <dbReference type="ARBA" id="ARBA00023136"/>
    </source>
</evidence>
<keyword evidence="7 9" id="KW-1133">Transmembrane helix</keyword>
<keyword evidence="6" id="KW-0809">Transit peptide</keyword>
<organism evidence="10 11">
    <name type="scientific">Brassica cretica</name>
    <name type="common">Mustard</name>
    <dbReference type="NCBI Taxonomy" id="69181"/>
    <lineage>
        <taxon>Eukaryota</taxon>
        <taxon>Viridiplantae</taxon>
        <taxon>Streptophyta</taxon>
        <taxon>Embryophyta</taxon>
        <taxon>Tracheophyta</taxon>
        <taxon>Spermatophyta</taxon>
        <taxon>Magnoliopsida</taxon>
        <taxon>eudicotyledons</taxon>
        <taxon>Gunneridae</taxon>
        <taxon>Pentapetalae</taxon>
        <taxon>rosids</taxon>
        <taxon>malvids</taxon>
        <taxon>Brassicales</taxon>
        <taxon>Brassicaceae</taxon>
        <taxon>Brassiceae</taxon>
        <taxon>Brassica</taxon>
    </lineage>
</organism>
<evidence type="ECO:0000313" key="10">
    <source>
        <dbReference type="EMBL" id="KAF2595797.1"/>
    </source>
</evidence>
<dbReference type="GO" id="GO:0005743">
    <property type="term" value="C:mitochondrial inner membrane"/>
    <property type="evidence" value="ECO:0007669"/>
    <property type="project" value="TreeGrafter"/>
</dbReference>
<comment type="caution">
    <text evidence="10">The sequence shown here is derived from an EMBL/GenBank/DDBJ whole genome shotgun (WGS) entry which is preliminary data.</text>
</comment>
<sequence length="494" mass="54535">MAVWSCLRASSLSSTRRRFSTIPLLFFSHSPSFNAVDPLFSPSPSLPSPSPCFSFPHRRLFSSLPPGGAPELGPEFPIASQDIIITDDSSLPVLAVVDLLDGFHQCTGLPWWMIIASSTVAVRLALLPLLVLQLKKLKRISELLPQCLCFLLFFTSCFIVFKLLPLIMGGALWFQNLSDLPAGSFGPVFPILIAVFHYINIQISFDSPTVRQTTGLTGLLMRYYKLYLEILSVPLFFVGYAIPQGSLVYWVTNSSVSIIQQLSLKHPTVLAKLGLLGQGTSSPGVEHSMEITESVIKYVDSDLKEQTLSLQTLAPEELLSLSVQVLSKGDKETSIQLLRLALEKDPGYVRGLVLMGQALLQKMQLSEATEYLERAISKLLDEAASDAEDVELLMLASQWAGAAYVQQGKMKSGIIHLERVAKLKEPGDAKSKEHYFEALLLLSSALYKEGQSHEAAKILRVVVDHNPAYKPLLEQCEDENELVSDLASSRKDHF</sequence>
<evidence type="ECO:0008006" key="12">
    <source>
        <dbReference type="Google" id="ProtNLM"/>
    </source>
</evidence>
<protein>
    <recommendedName>
        <fullName evidence="12">ALBINO3-like protein 2, chloroplastic</fullName>
    </recommendedName>
</protein>
<accession>A0A8S9KPX7</accession>
<feature type="transmembrane region" description="Helical" evidence="9">
    <location>
        <begin position="143"/>
        <end position="164"/>
    </location>
</feature>
<dbReference type="Proteomes" id="UP000712281">
    <property type="component" value="Unassembled WGS sequence"/>
</dbReference>
<dbReference type="GO" id="GO:0033617">
    <property type="term" value="P:mitochondrial respiratory chain complex IV assembly"/>
    <property type="evidence" value="ECO:0007669"/>
    <property type="project" value="UniProtKB-ARBA"/>
</dbReference>
<dbReference type="InterPro" id="IPR001708">
    <property type="entry name" value="YidC/ALB3/OXA1/COX18"/>
</dbReference>
<evidence type="ECO:0000256" key="2">
    <source>
        <dbReference type="ARBA" id="ARBA00010583"/>
    </source>
</evidence>
<proteinExistence type="inferred from homology"/>
<keyword evidence="5" id="KW-0802">TPR repeat</keyword>
<evidence type="ECO:0000256" key="4">
    <source>
        <dbReference type="ARBA" id="ARBA00022737"/>
    </source>
</evidence>
<dbReference type="Pfam" id="PF13174">
    <property type="entry name" value="TPR_6"/>
    <property type="match status" value="1"/>
</dbReference>
<comment type="subcellular location">
    <subcellularLocation>
        <location evidence="1">Membrane</location>
        <topology evidence="1">Multi-pass membrane protein</topology>
    </subcellularLocation>
</comment>
<evidence type="ECO:0000256" key="5">
    <source>
        <dbReference type="ARBA" id="ARBA00022803"/>
    </source>
</evidence>
<dbReference type="PANTHER" id="PTHR12428:SF61">
    <property type="entry name" value="ALBINO3-LIKE PROTEIN 2, CHLOROPLASTIC"/>
    <property type="match status" value="1"/>
</dbReference>
<dbReference type="GO" id="GO:0032977">
    <property type="term" value="F:membrane insertase activity"/>
    <property type="evidence" value="ECO:0007669"/>
    <property type="project" value="InterPro"/>
</dbReference>
<dbReference type="EMBL" id="QGKW02000717">
    <property type="protein sequence ID" value="KAF2595797.1"/>
    <property type="molecule type" value="Genomic_DNA"/>
</dbReference>
<evidence type="ECO:0000256" key="9">
    <source>
        <dbReference type="SAM" id="Phobius"/>
    </source>
</evidence>
<evidence type="ECO:0000313" key="11">
    <source>
        <dbReference type="Proteomes" id="UP000712281"/>
    </source>
</evidence>
<evidence type="ECO:0000256" key="3">
    <source>
        <dbReference type="ARBA" id="ARBA00022692"/>
    </source>
</evidence>
<dbReference type="FunFam" id="1.25.40.10:FF:000816">
    <property type="entry name" value="ALBINO3-like protein 2, chloroplastic"/>
    <property type="match status" value="1"/>
</dbReference>
<dbReference type="InterPro" id="IPR011990">
    <property type="entry name" value="TPR-like_helical_dom_sf"/>
</dbReference>
<dbReference type="SUPFAM" id="SSF48452">
    <property type="entry name" value="TPR-like"/>
    <property type="match status" value="1"/>
</dbReference>
<evidence type="ECO:0000256" key="6">
    <source>
        <dbReference type="ARBA" id="ARBA00022946"/>
    </source>
</evidence>
<feature type="transmembrane region" description="Helical" evidence="9">
    <location>
        <begin position="184"/>
        <end position="205"/>
    </location>
</feature>
<name>A0A8S9KPX7_BRACR</name>
<dbReference type="AlphaFoldDB" id="A0A8S9KPX7"/>
<evidence type="ECO:0000256" key="1">
    <source>
        <dbReference type="ARBA" id="ARBA00004141"/>
    </source>
</evidence>
<evidence type="ECO:0000256" key="7">
    <source>
        <dbReference type="ARBA" id="ARBA00022989"/>
    </source>
</evidence>
<keyword evidence="4" id="KW-0677">Repeat</keyword>
<dbReference type="GO" id="GO:0032979">
    <property type="term" value="P:protein insertion into mitochondrial inner membrane from matrix"/>
    <property type="evidence" value="ECO:0007669"/>
    <property type="project" value="TreeGrafter"/>
</dbReference>
<reference evidence="10" key="1">
    <citation type="submission" date="2019-12" db="EMBL/GenBank/DDBJ databases">
        <title>Genome sequencing and annotation of Brassica cretica.</title>
        <authorList>
            <person name="Studholme D.J."/>
            <person name="Sarris P.F."/>
        </authorList>
    </citation>
    <scope>NUCLEOTIDE SEQUENCE</scope>
    <source>
        <strain evidence="10">PFS-001/15</strain>
        <tissue evidence="10">Leaf</tissue>
    </source>
</reference>
<keyword evidence="8 9" id="KW-0472">Membrane</keyword>
<gene>
    <name evidence="10" type="ORF">F2Q68_00008362</name>
</gene>
<feature type="transmembrane region" description="Helical" evidence="9">
    <location>
        <begin position="109"/>
        <end position="131"/>
    </location>
</feature>
<dbReference type="PANTHER" id="PTHR12428">
    <property type="entry name" value="OXA1"/>
    <property type="match status" value="1"/>
</dbReference>
<dbReference type="InterPro" id="IPR019734">
    <property type="entry name" value="TPR_rpt"/>
</dbReference>
<comment type="similarity">
    <text evidence="2">Belongs to the OXA1/ALB3/YidC (TC 2.A.9.2) family.</text>
</comment>
<keyword evidence="3 9" id="KW-0812">Transmembrane</keyword>